<sequence length="68" mass="7486">MSAIRFITQGASPEEQAAVEAVLDAQIDEESALEHAVSGVGPSRWSRSQRAIRGDIRGTRTFGWDYNH</sequence>
<accession>A0A7W3PNT3</accession>
<protein>
    <recommendedName>
        <fullName evidence="3">Acyl-CoA carboxylase subunit epsilon</fullName>
    </recommendedName>
</protein>
<dbReference type="RefSeq" id="WP_182484618.1">
    <property type="nucleotide sequence ID" value="NZ_JACGWU010000003.1"/>
</dbReference>
<proteinExistence type="predicted"/>
<name>A0A7W3PNT3_9MICO</name>
<evidence type="ECO:0000313" key="2">
    <source>
        <dbReference type="Proteomes" id="UP000524237"/>
    </source>
</evidence>
<comment type="caution">
    <text evidence="1">The sequence shown here is derived from an EMBL/GenBank/DDBJ whole genome shotgun (WGS) entry which is preliminary data.</text>
</comment>
<evidence type="ECO:0000313" key="1">
    <source>
        <dbReference type="EMBL" id="MBA8829174.1"/>
    </source>
</evidence>
<dbReference type="Proteomes" id="UP000524237">
    <property type="component" value="Unassembled WGS sequence"/>
</dbReference>
<dbReference type="AlphaFoldDB" id="A0A7W3PNT3"/>
<evidence type="ECO:0008006" key="3">
    <source>
        <dbReference type="Google" id="ProtNLM"/>
    </source>
</evidence>
<organism evidence="1 2">
    <name type="scientific">Alpinimonas psychrophila</name>
    <dbReference type="NCBI Taxonomy" id="748908"/>
    <lineage>
        <taxon>Bacteria</taxon>
        <taxon>Bacillati</taxon>
        <taxon>Actinomycetota</taxon>
        <taxon>Actinomycetes</taxon>
        <taxon>Micrococcales</taxon>
        <taxon>Microbacteriaceae</taxon>
        <taxon>Alpinimonas</taxon>
    </lineage>
</organism>
<dbReference type="EMBL" id="JACGWU010000003">
    <property type="protein sequence ID" value="MBA8829174.1"/>
    <property type="molecule type" value="Genomic_DNA"/>
</dbReference>
<keyword evidence="2" id="KW-1185">Reference proteome</keyword>
<gene>
    <name evidence="1" type="ORF">FB555_001277</name>
</gene>
<reference evidence="1 2" key="1">
    <citation type="submission" date="2020-07" db="EMBL/GenBank/DDBJ databases">
        <title>Sequencing the genomes of 1000 actinobacteria strains.</title>
        <authorList>
            <person name="Klenk H.-P."/>
        </authorList>
    </citation>
    <scope>NUCLEOTIDE SEQUENCE [LARGE SCALE GENOMIC DNA]</scope>
    <source>
        <strain evidence="1 2">DSM 23737</strain>
    </source>
</reference>